<gene>
    <name evidence="3" type="ORF">PPRIM_AZ9-3.1.T0950016</name>
</gene>
<evidence type="ECO:0000313" key="4">
    <source>
        <dbReference type="Proteomes" id="UP000688137"/>
    </source>
</evidence>
<dbReference type="EMBL" id="CAJJDM010000098">
    <property type="protein sequence ID" value="CAD8094132.1"/>
    <property type="molecule type" value="Genomic_DNA"/>
</dbReference>
<proteinExistence type="predicted"/>
<accession>A0A8S1NPD8</accession>
<keyword evidence="4" id="KW-1185">Reference proteome</keyword>
<organism evidence="3 4">
    <name type="scientific">Paramecium primaurelia</name>
    <dbReference type="NCBI Taxonomy" id="5886"/>
    <lineage>
        <taxon>Eukaryota</taxon>
        <taxon>Sar</taxon>
        <taxon>Alveolata</taxon>
        <taxon>Ciliophora</taxon>
        <taxon>Intramacronucleata</taxon>
        <taxon>Oligohymenophorea</taxon>
        <taxon>Peniculida</taxon>
        <taxon>Parameciidae</taxon>
        <taxon>Paramecium</taxon>
    </lineage>
</organism>
<feature type="signal peptide" evidence="2">
    <location>
        <begin position="1"/>
        <end position="21"/>
    </location>
</feature>
<sequence length="4196" mass="481316">MKQKITSSLIVFLICLLTVNSKSTGCFSKVEQLQLFPTKGEKLQINLRDNIFDGEDLTYELQDTYFKIVNPVTNTGGISSHISSASNIRAAKPYHTKKMQSWLNSFVFLDQSATEVSIYFSEGTALDKIPTPDFKTKVKIATVTNNLQCYDVEYIDNDKFIVDCQKEVIEKQITKQIDVFYIYSKQTKKITSFDDEASVKIYNQRRIGLYYSTSALGKETTYIVRVTPTYSLNPTDQLSGNSIVQVYALSENYQPMSRNYILDNVTMALLLGKVEIELSIVDFEISYNGFIFLLDAQYGLFVVRFQPTGQWELFASVDFQQGRLYSFDIDYEHKKDGSELGVIAILGYNFFAILDAEKSYVHNLPFFQFEYPTTIKISQDNIIIRNDKQTYFYKLDVDTDKIYLNYKQEIPISDVLLINPQEPDLIQISIKNSYRYTISNGYLYYSGSDKVQQKKVVVIKAKTSSKEECTVYLSYQIIEDNENWIYQLFDQPMPFPNIIAEGQSQSILKKLASGPNLQYRLLKSTQLEDTDITSTIRSRVELSLNNEQPKNVVYAEIISTEDDTIFYQVLQTENMKIQILNCVHNSIYIDATFCDIYVDDLGITTKVNKQNFSIWVKYNVIYFMYIDTQYNVVIRSIHNGVITPVKTIQLDPTVTANKILNILNCGDYLLIHISNNDILTFLIYRPELFVLTTLNKNSFQLYGYNEDWEPKALFTNKKLHPNILFIQHKNHILILDTDFGLFSFIKTIQITPNLDYSIAIGKETFFVVQGKSSNDIKDAQIYEYNFADINHVYLQKKLYLYWYDISTPLNVDYSEDTGHLFVRGVCLYCNKSFVLVFQPNTPQHEALVQAWDIADTLIPDSKSILIAANGFHQIYLYLNVEGEQSLFAVYDQTTLIVYSKIQQDVYSNKYQLNFQIRNYNFQGKPEKFNTIDINQQITTISSLTQIKLNQNDFPFSKVPVEIYSTDETKTFDLGQNWYSGQIGNFEIDCDQCETNIELQSTFDLINPKIFNGYEIRDHIRYNTDFNIMQATTGLIFVNLDNTLASVYDFDLPNINYQCYQTTVSEDKMIIYSLCNDGTEFTVYATGCFSITGCSPLGEKFKLGMASKIQIISNELLVVLHTDINNPELVQEGKIVLYKIVMGLQAWKLEVIEIIDLNYLNSKLTTPLNDFRPADFSIVKQKYYQQNKYSYKLFISDSNIGFIFIDFSFSNLPQYVFLSIETLNLHDYLNKQVGQYTLPTTKFLSFQFIWEPIFDWSSNQLRTYLIILTTDASQYGFKFDFAGQPAYNTLLTAKALSAVIVRYGDWVPMNKLAIHNKYLQLAIPYKNENQIIVAVYDIDIVTTNDFSTIVPTISVGTYNIFYEQAQWINPLNLAMFFAKQDKLLFVSQLQGPLQSYGIYRSPILILKNQDKALKSQEITLLAKNNFSEEKLKFKLIVQEVDTNECIAKITNLMIYPSTNEVMQWNLSQNLFDGVSLKYNIDQIDFEIIQNSQQIGQYINHKQIATQIIQAKALITQNRAWSNQFAFLNKDNSKYSIFYTNKPTFNNAPSFNQIINIKKTDINLNCIDFLQLSSNSFIIDCQIQNHKFLLLIQSNQETQTALIANTQLNRALETYWVKNNQFVLRVTLSITNDGQLANDSFVELFQYVNGEIQSKQTLDKSILSNISGKQINQLNIIDFKIGLNGSIYLLDAKLGIFIVNFDTEWRFQKLITFKFGQAFAFDRTLLKNQQEAFVIQGYNYYLIIDSDGQTKKVQDLQFNCITYPQSIQASSNYIFVKNSASLFVYHSDENNSGLIDIIDLTNSASIVNPFIQEIVTISLKTSARWNISLGSLRFKGSNQASQEFKDLTITANSQHNLKCSTKIQYQVIESNSKAPIKKNKSDQPFPQVFDELFEQFQLGNIISGPNLEYNLSLPKMPVDYSAQVVQNREIQVTNWPKTTIYSTELVANDRETLFQIFQTQDKLLSIQLCVLTDHVKYVCKNYGSVQLQEPISEQLFSIWQDSDNIVRFITISSLYKITAYSNADGIVIEEKSVTFTQQDGQQILSILNQGDYLFILQKNGVLSSYQSELFSFVNSINGNDLIGFSGQWKPLKLYGNRILKSNILFVQNENNIAIINYINTEFIFIQSIDYTINNQIYISAAKNSFFLVINKEIFEYNYQNLLNIYKSKTVELFEYSIVNPLVVTSQLSTGNLVIKTTKTQDVYLNIYRPSLTQHDTFYLAFKLNGIKQDDQFQLSLGGSLYIITFANGQKIQQLNFILLNPELIIIPTKKLQKFVSNFLVIMDIMNGDDKTQKVHYEQNVKVANTMTNLIINDDDYLKSIDIYENDGTTEVAIRSDWIGGQIINTELSLSAINDDITLLPYVSQEKGVLMDYYIFDVAKPFTVTFLQASNTVLSFKGDDLKNAQPVLPKLSEQYKCYRLTADLTRLYSLCNNGVEDQIQVASCNDKQECKRENAYISVPFATQIVTLAQDIVVILHTDSLNPENYDGYITIHKLISIDGIWSQNLLFTIDYQFIQSKLGAQTPKSFRPSSFVHSPTGNNVSVYYLQLIITDSVNGLLFVDITLSKTTSEVKYQFLEYQLLKDWLNIDQYASDATHYYQAQIISQQVEYPTKKTVKLVLVTDISSSYVFELVFAIQANVSNKLSSIRTIFTLNRYGNFKALNYVSASSSSIAIPYVNNIEVIIGVYKIPTDQENAAVQTIQGSHTFPTFKKLITPQDFLLYNSDNLLLTSTSTVGVYQNQVRYQQILKFGDPKKLHSQKLSLTFQNDFRRVVRTINLSIIPVDKDECRTKMTDLKIYPSQGEVMQWNLSQNLFDGVSLKYHVDQIEFEIIQNSQQIGQYINHIQIATQIIQAKALITQNRAWSNLFAFLNKDNSKYSIFYTNKPTFNNAPSFNQIINIKKTDINLNCIDFLQLSSNSFIIDCQILNHKFLLLIQSNQETQYFPVESLFLNRVMDTYKIKDDQYVVRVTLSINNEGQLANNSFVELFQVTNEGLISKTTLDKTKLINISGKQINQLNIVDFKIGLNGQIYLLDAKIGIFVVFFDTDWKFSKFIGYNFGQSFAFDRTVFSNNEEMFVIKGYNYYGVINQEGKIKKVQDLPFASVTYPQQIMLSHKYVFLHNQGNLYIYHSDEDNSSLIDIMNVSNGAGIVNPNSQDIVILSLTSSSAWTFSLGQLKFNGNAQASTNFKTLTISAKSQHNQVCYSRIFYQVLASNSVTIFKKIDTETPFPKVLDENDEQVKLGSLVSGPNLIYEIVQPKQPLTLHSNNFMNLFTEPDLDVFAQIAHQRTIKVNNWPKKSLYQTSLIGNNQETLFQVFQQEDKKVIIQTCELTDHVRYECKDFGNVQVKEQLSDQLFSIWQDSENIVHFIILETPFIIKFFKIKNSQTVQQGFIKLNENEEKDELKVLAFQNQGDFIFLIQENGELSSYSTEKFTLINKVTGVNLIGFQGDWKPIKLYGNRILRQNVIFVQNENNVAIINYSNQEFIYGQQINYTKGNQIYITQSVNSFFFVNNKELSEYNYEMVNNVFKQKTVELFGYQITNPLGVSSHLQTGILIIRTIKNDNVYLNIFKPDQLQHDTFYLAVKINAKVDDIFTVSACGSDPIGSAYIITLVNSEVVQQLDFIVLDPQLILIPNKQKQKYLTDYEITINVKNADSQNNNLLPFTQKVKVINTFTNLIVDNTNQIQQIDIEPKQNSTSIKLKNGWINGQQAYCTLKQEKANDIVLQSYLQETKKEALTNHQIKDVSTFQKNVILQAKNTVLLMKDNKLEESKPILDILGQEYDCFRITSYEKSIYSLCNNGVEDQIQVASCNDKQECKRENAYISVPFATQIVTLDQDVVVILHTDSLNPENYDGYITIHKLISIDGIWSQNLLFTIDYQFIQSKLGAQTPQSFRPSSFVHSLTHSDDNLFAFQFIISDSVNGLLFIDLTFSKTTFDIKFLFMEYQLLNKWLNDNKQYANDYTHYYSNKIIEESIKDKIKTITIVVVTDNSSSYIFALTFAISDNHSNKLTDTKVIAALNRYGSWKALNTLAANKQSVVLAFVHNSKVVVGVYHISDNAVQAIKGSFSFTIAGTSKLEPIDFPLYLQDSTLISSKANKGLNQYEIRQDISLNFGESAKLENQTLTITFSNDYRTVSKQIKLNIKPDDDGDDDGGSSSKAWWITLIVAGSLLILGLIGFLFYKKRNYQDEDQDDQESGLMHVN</sequence>
<dbReference type="InterPro" id="IPR018247">
    <property type="entry name" value="EF_Hand_1_Ca_BS"/>
</dbReference>
<evidence type="ECO:0000313" key="3">
    <source>
        <dbReference type="EMBL" id="CAD8094132.1"/>
    </source>
</evidence>
<feature type="transmembrane region" description="Helical" evidence="1">
    <location>
        <begin position="4153"/>
        <end position="4175"/>
    </location>
</feature>
<keyword evidence="1" id="KW-0812">Transmembrane</keyword>
<keyword evidence="2" id="KW-0732">Signal</keyword>
<evidence type="ECO:0008006" key="5">
    <source>
        <dbReference type="Google" id="ProtNLM"/>
    </source>
</evidence>
<reference evidence="3" key="1">
    <citation type="submission" date="2021-01" db="EMBL/GenBank/DDBJ databases">
        <authorList>
            <consortium name="Genoscope - CEA"/>
            <person name="William W."/>
        </authorList>
    </citation>
    <scope>NUCLEOTIDE SEQUENCE</scope>
</reference>
<protein>
    <recommendedName>
        <fullName evidence="5">Transmembrane protein</fullName>
    </recommendedName>
</protein>
<keyword evidence="1" id="KW-1133">Transmembrane helix</keyword>
<keyword evidence="1" id="KW-0472">Membrane</keyword>
<name>A0A8S1NPD8_PARPR</name>
<dbReference type="Proteomes" id="UP000688137">
    <property type="component" value="Unassembled WGS sequence"/>
</dbReference>
<dbReference type="OMA" id="HKQSATQ"/>
<feature type="chain" id="PRO_5035759679" description="Transmembrane protein" evidence="2">
    <location>
        <begin position="22"/>
        <end position="4196"/>
    </location>
</feature>
<evidence type="ECO:0000256" key="2">
    <source>
        <dbReference type="SAM" id="SignalP"/>
    </source>
</evidence>
<comment type="caution">
    <text evidence="3">The sequence shown here is derived from an EMBL/GenBank/DDBJ whole genome shotgun (WGS) entry which is preliminary data.</text>
</comment>
<evidence type="ECO:0000256" key="1">
    <source>
        <dbReference type="SAM" id="Phobius"/>
    </source>
</evidence>
<dbReference type="PROSITE" id="PS00018">
    <property type="entry name" value="EF_HAND_1"/>
    <property type="match status" value="1"/>
</dbReference>